<evidence type="ECO:0000256" key="1">
    <source>
        <dbReference type="SAM" id="MobiDB-lite"/>
    </source>
</evidence>
<keyword evidence="2" id="KW-0812">Transmembrane</keyword>
<sequence>MGGQLWGPKGPLTIAVSVYAVVAALLAIIILKTKAKSPPCWVPSIFLTDGCLIPLYPFLLFAPAYLWPLVVVLTILLFIYRVLEFVWMEIFRDFNGLQSCCGIKRSARGRGNDDVEMGAQPGQPSSSDAAASGGVGYEQVEPTPQPSAAPEVIAQPDRPHLAKPESPPAYSEA</sequence>
<accession>A0AAE0I817</accession>
<feature type="compositionally biased region" description="Low complexity" evidence="1">
    <location>
        <begin position="119"/>
        <end position="132"/>
    </location>
</feature>
<feature type="transmembrane region" description="Helical" evidence="2">
    <location>
        <begin position="65"/>
        <end position="83"/>
    </location>
</feature>
<evidence type="ECO:0000256" key="2">
    <source>
        <dbReference type="SAM" id="Phobius"/>
    </source>
</evidence>
<protein>
    <submittedName>
        <fullName evidence="3">Uncharacterized protein</fullName>
    </submittedName>
</protein>
<proteinExistence type="predicted"/>
<dbReference type="EMBL" id="JAUEPO010000006">
    <property type="protein sequence ID" value="KAK3320215.1"/>
    <property type="molecule type" value="Genomic_DNA"/>
</dbReference>
<evidence type="ECO:0000313" key="4">
    <source>
        <dbReference type="Proteomes" id="UP001286456"/>
    </source>
</evidence>
<dbReference type="AlphaFoldDB" id="A0AAE0I817"/>
<keyword evidence="4" id="KW-1185">Reference proteome</keyword>
<comment type="caution">
    <text evidence="3">The sequence shown here is derived from an EMBL/GenBank/DDBJ whole genome shotgun (WGS) entry which is preliminary data.</text>
</comment>
<feature type="transmembrane region" description="Helical" evidence="2">
    <location>
        <begin position="12"/>
        <end position="31"/>
    </location>
</feature>
<organism evidence="3 4">
    <name type="scientific">Cercophora scortea</name>
    <dbReference type="NCBI Taxonomy" id="314031"/>
    <lineage>
        <taxon>Eukaryota</taxon>
        <taxon>Fungi</taxon>
        <taxon>Dikarya</taxon>
        <taxon>Ascomycota</taxon>
        <taxon>Pezizomycotina</taxon>
        <taxon>Sordariomycetes</taxon>
        <taxon>Sordariomycetidae</taxon>
        <taxon>Sordariales</taxon>
        <taxon>Lasiosphaeriaceae</taxon>
        <taxon>Cercophora</taxon>
    </lineage>
</organism>
<reference evidence="3" key="1">
    <citation type="journal article" date="2023" name="Mol. Phylogenet. Evol.">
        <title>Genome-scale phylogeny and comparative genomics of the fungal order Sordariales.</title>
        <authorList>
            <person name="Hensen N."/>
            <person name="Bonometti L."/>
            <person name="Westerberg I."/>
            <person name="Brannstrom I.O."/>
            <person name="Guillou S."/>
            <person name="Cros-Aarteil S."/>
            <person name="Calhoun S."/>
            <person name="Haridas S."/>
            <person name="Kuo A."/>
            <person name="Mondo S."/>
            <person name="Pangilinan J."/>
            <person name="Riley R."/>
            <person name="LaButti K."/>
            <person name="Andreopoulos B."/>
            <person name="Lipzen A."/>
            <person name="Chen C."/>
            <person name="Yan M."/>
            <person name="Daum C."/>
            <person name="Ng V."/>
            <person name="Clum A."/>
            <person name="Steindorff A."/>
            <person name="Ohm R.A."/>
            <person name="Martin F."/>
            <person name="Silar P."/>
            <person name="Natvig D.O."/>
            <person name="Lalanne C."/>
            <person name="Gautier V."/>
            <person name="Ament-Velasquez S.L."/>
            <person name="Kruys A."/>
            <person name="Hutchinson M.I."/>
            <person name="Powell A.J."/>
            <person name="Barry K."/>
            <person name="Miller A.N."/>
            <person name="Grigoriev I.V."/>
            <person name="Debuchy R."/>
            <person name="Gladieux P."/>
            <person name="Hiltunen Thoren M."/>
            <person name="Johannesson H."/>
        </authorList>
    </citation>
    <scope>NUCLEOTIDE SEQUENCE</scope>
    <source>
        <strain evidence="3">SMH4131-1</strain>
    </source>
</reference>
<gene>
    <name evidence="3" type="ORF">B0T19DRAFT_404731</name>
</gene>
<name>A0AAE0I817_9PEZI</name>
<reference evidence="3" key="2">
    <citation type="submission" date="2023-06" db="EMBL/GenBank/DDBJ databases">
        <authorList>
            <consortium name="Lawrence Berkeley National Laboratory"/>
            <person name="Haridas S."/>
            <person name="Hensen N."/>
            <person name="Bonometti L."/>
            <person name="Westerberg I."/>
            <person name="Brannstrom I.O."/>
            <person name="Guillou S."/>
            <person name="Cros-Aarteil S."/>
            <person name="Calhoun S."/>
            <person name="Kuo A."/>
            <person name="Mondo S."/>
            <person name="Pangilinan J."/>
            <person name="Riley R."/>
            <person name="Labutti K."/>
            <person name="Andreopoulos B."/>
            <person name="Lipzen A."/>
            <person name="Chen C."/>
            <person name="Yanf M."/>
            <person name="Daum C."/>
            <person name="Ng V."/>
            <person name="Clum A."/>
            <person name="Steindorff A."/>
            <person name="Ohm R."/>
            <person name="Martin F."/>
            <person name="Silar P."/>
            <person name="Natvig D."/>
            <person name="Lalanne C."/>
            <person name="Gautier V."/>
            <person name="Ament-Velasquez S.L."/>
            <person name="Kruys A."/>
            <person name="Hutchinson M.I."/>
            <person name="Powell A.J."/>
            <person name="Barry K."/>
            <person name="Miller A.N."/>
            <person name="Grigoriev I.V."/>
            <person name="Debuchy R."/>
            <person name="Gladieux P."/>
            <person name="Thoren M.H."/>
            <person name="Johannesson H."/>
        </authorList>
    </citation>
    <scope>NUCLEOTIDE SEQUENCE</scope>
    <source>
        <strain evidence="3">SMH4131-1</strain>
    </source>
</reference>
<keyword evidence="2" id="KW-0472">Membrane</keyword>
<dbReference type="Proteomes" id="UP001286456">
    <property type="component" value="Unassembled WGS sequence"/>
</dbReference>
<feature type="region of interest" description="Disordered" evidence="1">
    <location>
        <begin position="110"/>
        <end position="173"/>
    </location>
</feature>
<keyword evidence="2" id="KW-1133">Transmembrane helix</keyword>
<evidence type="ECO:0000313" key="3">
    <source>
        <dbReference type="EMBL" id="KAK3320215.1"/>
    </source>
</evidence>
<feature type="transmembrane region" description="Helical" evidence="2">
    <location>
        <begin position="40"/>
        <end position="59"/>
    </location>
</feature>